<reference evidence="1 2" key="1">
    <citation type="submission" date="2019-04" db="EMBL/GenBank/DDBJ databases">
        <title>Friends and foes A comparative genomics study of 23 Aspergillus species from section Flavi.</title>
        <authorList>
            <consortium name="DOE Joint Genome Institute"/>
            <person name="Kjaerbolling I."/>
            <person name="Vesth T."/>
            <person name="Frisvad J.C."/>
            <person name="Nybo J.L."/>
            <person name="Theobald S."/>
            <person name="Kildgaard S."/>
            <person name="Isbrandt T."/>
            <person name="Kuo A."/>
            <person name="Sato A."/>
            <person name="Lyhne E.K."/>
            <person name="Kogle M.E."/>
            <person name="Wiebenga A."/>
            <person name="Kun R.S."/>
            <person name="Lubbers R.J."/>
            <person name="Makela M.R."/>
            <person name="Barry K."/>
            <person name="Chovatia M."/>
            <person name="Clum A."/>
            <person name="Daum C."/>
            <person name="Haridas S."/>
            <person name="He G."/>
            <person name="LaButti K."/>
            <person name="Lipzen A."/>
            <person name="Mondo S."/>
            <person name="Riley R."/>
            <person name="Salamov A."/>
            <person name="Simmons B.A."/>
            <person name="Magnuson J.K."/>
            <person name="Henrissat B."/>
            <person name="Mortensen U.H."/>
            <person name="Larsen T.O."/>
            <person name="Devries R.P."/>
            <person name="Grigoriev I.V."/>
            <person name="Machida M."/>
            <person name="Baker S.E."/>
            <person name="Andersen M.R."/>
        </authorList>
    </citation>
    <scope>NUCLEOTIDE SEQUENCE [LARGE SCALE GENOMIC DNA]</scope>
    <source>
        <strain evidence="1 2">IBT 18842</strain>
    </source>
</reference>
<dbReference type="Gene3D" id="1.20.120.1060">
    <property type="match status" value="1"/>
</dbReference>
<dbReference type="InterPro" id="IPR025533">
    <property type="entry name" value="DUF4419"/>
</dbReference>
<dbReference type="OrthoDB" id="9978173at2759"/>
<evidence type="ECO:0008006" key="3">
    <source>
        <dbReference type="Google" id="ProtNLM"/>
    </source>
</evidence>
<keyword evidence="2" id="KW-1185">Reference proteome</keyword>
<evidence type="ECO:0000313" key="2">
    <source>
        <dbReference type="Proteomes" id="UP000325780"/>
    </source>
</evidence>
<protein>
    <recommendedName>
        <fullName evidence="3">DUF4419 domain-containing protein</fullName>
    </recommendedName>
</protein>
<dbReference type="PANTHER" id="PTHR31252:SF11">
    <property type="entry name" value="DUF4419 DOMAIN-CONTAINING PROTEIN"/>
    <property type="match status" value="1"/>
</dbReference>
<sequence length="366" mass="40637">MPVTIRVAEHNAERVNTIYIAKSKQHLFEYSCPGEHRKSEELLFTSDSVVVGGELGHVLPSYNGLVYAIYKAYSHHHHITIRPEDVWFSILTQVSFYINANAERLRSHFVSHEGKKDIRVDVAGDLESFNVPDLISELIKKIQGHVTDKDLVSWVMPSFSTTTATDEVVASVILLGTMEKYFEYGGGFCCGLPSVTLLGERKDWETILKKIDKLDAWGPEAQGFAGMLRPVLRKSIETFSDPFGSSVRDFWAHCMHVTSGSGSDTISGWASVFCYWTEKGTCLRGFGAQLGREYSLDGVTYHGVKLENVPSAFVSFPVTLEVMGTPHPVSIVAGLVGMGVEIDTLQPRSGWFLYKRGNGLDELGFD</sequence>
<organism evidence="1 2">
    <name type="scientific">Aspergillus avenaceus</name>
    <dbReference type="NCBI Taxonomy" id="36643"/>
    <lineage>
        <taxon>Eukaryota</taxon>
        <taxon>Fungi</taxon>
        <taxon>Dikarya</taxon>
        <taxon>Ascomycota</taxon>
        <taxon>Pezizomycotina</taxon>
        <taxon>Eurotiomycetes</taxon>
        <taxon>Eurotiomycetidae</taxon>
        <taxon>Eurotiales</taxon>
        <taxon>Aspergillaceae</taxon>
        <taxon>Aspergillus</taxon>
        <taxon>Aspergillus subgen. Circumdati</taxon>
    </lineage>
</organism>
<evidence type="ECO:0000313" key="1">
    <source>
        <dbReference type="EMBL" id="KAE8149556.1"/>
    </source>
</evidence>
<name>A0A5N6TT64_ASPAV</name>
<accession>A0A5N6TT64</accession>
<dbReference type="AlphaFoldDB" id="A0A5N6TT64"/>
<dbReference type="Proteomes" id="UP000325780">
    <property type="component" value="Unassembled WGS sequence"/>
</dbReference>
<dbReference type="Pfam" id="PF14388">
    <property type="entry name" value="DUF4419"/>
    <property type="match status" value="1"/>
</dbReference>
<dbReference type="EMBL" id="ML742119">
    <property type="protein sequence ID" value="KAE8149556.1"/>
    <property type="molecule type" value="Genomic_DNA"/>
</dbReference>
<proteinExistence type="predicted"/>
<gene>
    <name evidence="1" type="ORF">BDV25DRAFT_130262</name>
</gene>
<dbReference type="PANTHER" id="PTHR31252">
    <property type="entry name" value="DUF4419 DOMAIN-CONTAINING PROTEIN"/>
    <property type="match status" value="1"/>
</dbReference>